<feature type="compositionally biased region" description="Basic and acidic residues" evidence="8">
    <location>
        <begin position="535"/>
        <end position="547"/>
    </location>
</feature>
<evidence type="ECO:0000259" key="10">
    <source>
        <dbReference type="PROSITE" id="PS50850"/>
    </source>
</evidence>
<evidence type="ECO:0000256" key="2">
    <source>
        <dbReference type="ARBA" id="ARBA00010992"/>
    </source>
</evidence>
<dbReference type="Gene3D" id="1.20.1250.20">
    <property type="entry name" value="MFS general substrate transporter like domains"/>
    <property type="match status" value="1"/>
</dbReference>
<keyword evidence="5 9" id="KW-1133">Transmembrane helix</keyword>
<evidence type="ECO:0000256" key="9">
    <source>
        <dbReference type="SAM" id="Phobius"/>
    </source>
</evidence>
<proteinExistence type="inferred from homology"/>
<feature type="transmembrane region" description="Helical" evidence="9">
    <location>
        <begin position="12"/>
        <end position="31"/>
    </location>
</feature>
<comment type="similarity">
    <text evidence="2 7">Belongs to the major facilitator superfamily. Sugar transporter (TC 2.A.1.1) family.</text>
</comment>
<gene>
    <name evidence="11" type="ORF">DOTSEDRAFT_173558</name>
</gene>
<evidence type="ECO:0000313" key="12">
    <source>
        <dbReference type="Proteomes" id="UP000016933"/>
    </source>
</evidence>
<feature type="transmembrane region" description="Helical" evidence="9">
    <location>
        <begin position="418"/>
        <end position="440"/>
    </location>
</feature>
<feature type="transmembrane region" description="Helical" evidence="9">
    <location>
        <begin position="93"/>
        <end position="112"/>
    </location>
</feature>
<dbReference type="NCBIfam" id="TIGR00879">
    <property type="entry name" value="SP"/>
    <property type="match status" value="1"/>
</dbReference>
<evidence type="ECO:0000313" key="11">
    <source>
        <dbReference type="EMBL" id="EME42996.1"/>
    </source>
</evidence>
<dbReference type="SUPFAM" id="SSF103473">
    <property type="entry name" value="MFS general substrate transporter"/>
    <property type="match status" value="1"/>
</dbReference>
<feature type="transmembrane region" description="Helical" evidence="9">
    <location>
        <begin position="382"/>
        <end position="406"/>
    </location>
</feature>
<dbReference type="OMA" id="AYYFGGM"/>
<feature type="transmembrane region" description="Helical" evidence="9">
    <location>
        <begin position="344"/>
        <end position="362"/>
    </location>
</feature>
<evidence type="ECO:0000256" key="6">
    <source>
        <dbReference type="ARBA" id="ARBA00023136"/>
    </source>
</evidence>
<dbReference type="GO" id="GO:0005351">
    <property type="term" value="F:carbohydrate:proton symporter activity"/>
    <property type="evidence" value="ECO:0007669"/>
    <property type="project" value="TreeGrafter"/>
</dbReference>
<keyword evidence="6 9" id="KW-0472">Membrane</keyword>
<evidence type="ECO:0000256" key="4">
    <source>
        <dbReference type="ARBA" id="ARBA00022692"/>
    </source>
</evidence>
<evidence type="ECO:0000256" key="5">
    <source>
        <dbReference type="ARBA" id="ARBA00022989"/>
    </source>
</evidence>
<feature type="transmembrane region" description="Helical" evidence="9">
    <location>
        <begin position="182"/>
        <end position="203"/>
    </location>
</feature>
<dbReference type="GO" id="GO:0016020">
    <property type="term" value="C:membrane"/>
    <property type="evidence" value="ECO:0007669"/>
    <property type="project" value="UniProtKB-SubCell"/>
</dbReference>
<reference evidence="12" key="1">
    <citation type="journal article" date="2012" name="PLoS Genet.">
        <title>The genomes of the fungal plant pathogens Cladosporium fulvum and Dothistroma septosporum reveal adaptation to different hosts and lifestyles but also signatures of common ancestry.</title>
        <authorList>
            <person name="de Wit P.J.G.M."/>
            <person name="van der Burgt A."/>
            <person name="Oekmen B."/>
            <person name="Stergiopoulos I."/>
            <person name="Abd-Elsalam K.A."/>
            <person name="Aerts A.L."/>
            <person name="Bahkali A.H."/>
            <person name="Beenen H.G."/>
            <person name="Chettri P."/>
            <person name="Cox M.P."/>
            <person name="Datema E."/>
            <person name="de Vries R.P."/>
            <person name="Dhillon B."/>
            <person name="Ganley A.R."/>
            <person name="Griffiths S.A."/>
            <person name="Guo Y."/>
            <person name="Hamelin R.C."/>
            <person name="Henrissat B."/>
            <person name="Kabir M.S."/>
            <person name="Jashni M.K."/>
            <person name="Kema G."/>
            <person name="Klaubauf S."/>
            <person name="Lapidus A."/>
            <person name="Levasseur A."/>
            <person name="Lindquist E."/>
            <person name="Mehrabi R."/>
            <person name="Ohm R.A."/>
            <person name="Owen T.J."/>
            <person name="Salamov A."/>
            <person name="Schwelm A."/>
            <person name="Schijlen E."/>
            <person name="Sun H."/>
            <person name="van den Burg H.A."/>
            <person name="van Ham R.C.H.J."/>
            <person name="Zhang S."/>
            <person name="Goodwin S.B."/>
            <person name="Grigoriev I.V."/>
            <person name="Collemare J."/>
            <person name="Bradshaw R.E."/>
        </authorList>
    </citation>
    <scope>NUCLEOTIDE SEQUENCE [LARGE SCALE GENOMIC DNA]</scope>
    <source>
        <strain evidence="12">NZE10 / CBS 128990</strain>
    </source>
</reference>
<dbReference type="InterPro" id="IPR036259">
    <property type="entry name" value="MFS_trans_sf"/>
</dbReference>
<feature type="transmembrane region" description="Helical" evidence="9">
    <location>
        <begin position="446"/>
        <end position="467"/>
    </location>
</feature>
<keyword evidence="4 9" id="KW-0812">Transmembrane</keyword>
<dbReference type="AlphaFoldDB" id="M2YLV5"/>
<dbReference type="PANTHER" id="PTHR48022">
    <property type="entry name" value="PLASTIDIC GLUCOSE TRANSPORTER 4"/>
    <property type="match status" value="1"/>
</dbReference>
<feature type="transmembrane region" description="Helical" evidence="9">
    <location>
        <begin position="68"/>
        <end position="86"/>
    </location>
</feature>
<protein>
    <recommendedName>
        <fullName evidence="10">Major facilitator superfamily (MFS) profile domain-containing protein</fullName>
    </recommendedName>
</protein>
<dbReference type="PRINTS" id="PR00171">
    <property type="entry name" value="SUGRTRNSPORT"/>
</dbReference>
<evidence type="ECO:0000256" key="1">
    <source>
        <dbReference type="ARBA" id="ARBA00004141"/>
    </source>
</evidence>
<evidence type="ECO:0000256" key="3">
    <source>
        <dbReference type="ARBA" id="ARBA00022448"/>
    </source>
</evidence>
<dbReference type="InterPro" id="IPR005828">
    <property type="entry name" value="MFS_sugar_transport-like"/>
</dbReference>
<feature type="transmembrane region" description="Helical" evidence="9">
    <location>
        <begin position="315"/>
        <end position="335"/>
    </location>
</feature>
<dbReference type="PROSITE" id="PS50850">
    <property type="entry name" value="MFS"/>
    <property type="match status" value="1"/>
</dbReference>
<dbReference type="eggNOG" id="KOG0254">
    <property type="taxonomic scope" value="Eukaryota"/>
</dbReference>
<dbReference type="InterPro" id="IPR005829">
    <property type="entry name" value="Sugar_transporter_CS"/>
</dbReference>
<feature type="transmembrane region" description="Helical" evidence="9">
    <location>
        <begin position="118"/>
        <end position="139"/>
    </location>
</feature>
<dbReference type="OrthoDB" id="2544694at2759"/>
<dbReference type="PROSITE" id="PS00216">
    <property type="entry name" value="SUGAR_TRANSPORT_1"/>
    <property type="match status" value="2"/>
</dbReference>
<comment type="subcellular location">
    <subcellularLocation>
        <location evidence="1">Membrane</location>
        <topology evidence="1">Multi-pass membrane protein</topology>
    </subcellularLocation>
</comment>
<evidence type="ECO:0000256" key="7">
    <source>
        <dbReference type="RuleBase" id="RU003346"/>
    </source>
</evidence>
<dbReference type="InterPro" id="IPR050360">
    <property type="entry name" value="MFS_Sugar_Transporters"/>
</dbReference>
<dbReference type="EMBL" id="KB446540">
    <property type="protein sequence ID" value="EME42996.1"/>
    <property type="molecule type" value="Genomic_DNA"/>
</dbReference>
<dbReference type="PANTHER" id="PTHR48022:SF44">
    <property type="entry name" value="SUGAR TRANSPORTER, PUTATIVE (AFU_ORTHOLOGUE AFUA_4G14610)-RELATED"/>
    <property type="match status" value="1"/>
</dbReference>
<feature type="domain" description="Major facilitator superfamily (MFS) profile" evidence="10">
    <location>
        <begin position="18"/>
        <end position="471"/>
    </location>
</feature>
<dbReference type="InterPro" id="IPR020846">
    <property type="entry name" value="MFS_dom"/>
</dbReference>
<accession>M2YLV5</accession>
<keyword evidence="12" id="KW-1185">Reference proteome</keyword>
<organism evidence="11 12">
    <name type="scientific">Dothistroma septosporum (strain NZE10 / CBS 128990)</name>
    <name type="common">Red band needle blight fungus</name>
    <name type="synonym">Mycosphaerella pini</name>
    <dbReference type="NCBI Taxonomy" id="675120"/>
    <lineage>
        <taxon>Eukaryota</taxon>
        <taxon>Fungi</taxon>
        <taxon>Dikarya</taxon>
        <taxon>Ascomycota</taxon>
        <taxon>Pezizomycotina</taxon>
        <taxon>Dothideomycetes</taxon>
        <taxon>Dothideomycetidae</taxon>
        <taxon>Mycosphaerellales</taxon>
        <taxon>Mycosphaerellaceae</taxon>
        <taxon>Dothistroma</taxon>
    </lineage>
</organism>
<sequence length="547" mass="59175">MGIQLWRRVPGKTLFVLLNLYSATALIYEGYNQGVFGTVSGTPGFIATMGIGSDGVVTDSTKQGGLAASYYFGAIFGCLLGGWVADRLGRRKGVAIGAVLSLLGAALMSGSVNSDMLICARIVAGLGIGFVNSIIPSWVSELSSAHNRGSNFSLVFVANFLGIVIAYWLNFGIRNTNEEFRWRFPFAFMCIPMLLVLASTPFLPESPRWLIANGYRSEAIDILTKLRGDLSEDDPELAAEIEQLDAIVADFGHKRNKYINILLGGRYSGSLHLGRRAIMGAALQTIQQWTGILAIASWATQLFALAGFDSYKSEWLAGLVNTFGIFGTAAAALVIDRLGRRKSLLISFITQGISLFLVAAFIKTSQDRVTSDPGTSAALGTAAAAFVFVFLWFFTMFNIVPCWIYGSEIWPQDVRAKGYSMTVLGWAIGCGVTGFIIPIMLHRLGYGTFLFFGAMNVVSAPVIFFFYPEVANRSLEEVNLLFTSDSLLVGKNMEAYHARIDAAGGSAALAVKRLLEETTSDDSAEETSEKGSSLKAEDVDVMTTEKV</sequence>
<feature type="transmembrane region" description="Helical" evidence="9">
    <location>
        <begin position="151"/>
        <end position="170"/>
    </location>
</feature>
<evidence type="ECO:0000256" key="8">
    <source>
        <dbReference type="SAM" id="MobiDB-lite"/>
    </source>
</evidence>
<reference evidence="11 12" key="2">
    <citation type="journal article" date="2012" name="PLoS Pathog.">
        <title>Diverse lifestyles and strategies of plant pathogenesis encoded in the genomes of eighteen Dothideomycetes fungi.</title>
        <authorList>
            <person name="Ohm R.A."/>
            <person name="Feau N."/>
            <person name="Henrissat B."/>
            <person name="Schoch C.L."/>
            <person name="Horwitz B.A."/>
            <person name="Barry K.W."/>
            <person name="Condon B.J."/>
            <person name="Copeland A.C."/>
            <person name="Dhillon B."/>
            <person name="Glaser F."/>
            <person name="Hesse C.N."/>
            <person name="Kosti I."/>
            <person name="LaButti K."/>
            <person name="Lindquist E.A."/>
            <person name="Lucas S."/>
            <person name="Salamov A.A."/>
            <person name="Bradshaw R.E."/>
            <person name="Ciuffetti L."/>
            <person name="Hamelin R.C."/>
            <person name="Kema G.H.J."/>
            <person name="Lawrence C."/>
            <person name="Scott J.A."/>
            <person name="Spatafora J.W."/>
            <person name="Turgeon B.G."/>
            <person name="de Wit P.J.G.M."/>
            <person name="Zhong S."/>
            <person name="Goodwin S.B."/>
            <person name="Grigoriev I.V."/>
        </authorList>
    </citation>
    <scope>NUCLEOTIDE SEQUENCE [LARGE SCALE GENOMIC DNA]</scope>
    <source>
        <strain evidence="12">NZE10 / CBS 128990</strain>
    </source>
</reference>
<feature type="region of interest" description="Disordered" evidence="8">
    <location>
        <begin position="518"/>
        <end position="547"/>
    </location>
</feature>
<dbReference type="InterPro" id="IPR003663">
    <property type="entry name" value="Sugar/inositol_transpt"/>
</dbReference>
<dbReference type="HOGENOM" id="CLU_001265_30_3_1"/>
<keyword evidence="3 7" id="KW-0813">Transport</keyword>
<dbReference type="Pfam" id="PF00083">
    <property type="entry name" value="Sugar_tr"/>
    <property type="match status" value="1"/>
</dbReference>
<name>M2YLV5_DOTSN</name>
<dbReference type="Proteomes" id="UP000016933">
    <property type="component" value="Unassembled WGS sequence"/>
</dbReference>